<keyword evidence="2 4" id="KW-0863">Zinc-finger</keyword>
<dbReference type="STRING" id="5364.A0A5C3MPP5"/>
<feature type="compositionally biased region" description="Basic and acidic residues" evidence="5">
    <location>
        <begin position="183"/>
        <end position="197"/>
    </location>
</feature>
<name>A0A5C3MPP5_9AGAM</name>
<feature type="region of interest" description="Disordered" evidence="5">
    <location>
        <begin position="348"/>
        <end position="382"/>
    </location>
</feature>
<accession>A0A5C3MPP5</accession>
<keyword evidence="1 4" id="KW-0479">Metal-binding</keyword>
<feature type="zinc finger region" description="C3H1-type" evidence="4">
    <location>
        <begin position="28"/>
        <end position="55"/>
    </location>
</feature>
<feature type="compositionally biased region" description="Basic and acidic residues" evidence="5">
    <location>
        <begin position="8"/>
        <end position="18"/>
    </location>
</feature>
<feature type="compositionally biased region" description="Polar residues" evidence="5">
    <location>
        <begin position="349"/>
        <end position="359"/>
    </location>
</feature>
<feature type="region of interest" description="Disordered" evidence="5">
    <location>
        <begin position="1"/>
        <end position="24"/>
    </location>
</feature>
<feature type="zinc finger region" description="C3H1-type" evidence="4">
    <location>
        <begin position="58"/>
        <end position="85"/>
    </location>
</feature>
<dbReference type="Gene3D" id="4.10.1000.10">
    <property type="entry name" value="Zinc finger, CCCH-type"/>
    <property type="match status" value="1"/>
</dbReference>
<proteinExistence type="predicted"/>
<sequence length="657" mass="66166">MPVADNAAVDHDRADKNAKAKSSGKAKDLSHVPCKFFRVGSCTAGSSCPFSHSNAEPGQPKDVCAWFVKGNCKFGHKCALAHILPGQPMAMDRKNKKAAQMANASAKATSGAKRNGAQGGGGGGKGLLSGSTAPTRARPPMPPLKAAISPSAPAPSLKDTDFASFADVVSEDAKLPAAPAARKSVEESPTDDKHTEPAENSAPAPHPPSPPPPVDLSPIGSPPKHSPSTSPLKPSSPPFSAPSAQSIFKHPQPRPAPLGGVAMSLGAWGTLNGDDAVEDDDLEEFIPGSLSDLLTPEERSRRMSRTASSHLTHQSTTPHPAPPPSHRHSRSVPAASLLSDLKSIWSPDAPSSPSYTHLASPSHLAPHLPGLGNGSPSSFASASHGFGGRDLSIPHSYSSRGGLDDPSSYGLSLSPSNASAAFLPGLHHHYKSHSKPPTLHPTHAPSLYPPPQSASASADTFSVPSEPPRFSHLPSDPYLAPSTLSVSHTHNGLGAAGAGSEAAFSPSARALQAHAPGQSLPQGLAAGYSRMHARPPLASGLSGSNLSSGLSGVGSLGAGGVGSLSSTGAGAGMVTGVSPGATARDVLDSMMSRLSVSAYPRAGGMNGGAGAGVGAGVGTAGSSAQRSVPAKGPLSPLSGPVLTGETLDDDDLFSMDG</sequence>
<gene>
    <name evidence="7" type="ORF">OE88DRAFT_1666972</name>
</gene>
<feature type="region of interest" description="Disordered" evidence="5">
    <location>
        <begin position="610"/>
        <end position="657"/>
    </location>
</feature>
<feature type="compositionally biased region" description="Gly residues" evidence="5">
    <location>
        <begin position="117"/>
        <end position="127"/>
    </location>
</feature>
<dbReference type="OrthoDB" id="411372at2759"/>
<feature type="region of interest" description="Disordered" evidence="5">
    <location>
        <begin position="174"/>
        <end position="333"/>
    </location>
</feature>
<feature type="region of interest" description="Disordered" evidence="5">
    <location>
        <begin position="92"/>
        <end position="155"/>
    </location>
</feature>
<feature type="compositionally biased region" description="Low complexity" evidence="5">
    <location>
        <begin position="98"/>
        <end position="116"/>
    </location>
</feature>
<dbReference type="InterPro" id="IPR036855">
    <property type="entry name" value="Znf_CCCH_sf"/>
</dbReference>
<feature type="compositionally biased region" description="Gly residues" evidence="5">
    <location>
        <begin position="610"/>
        <end position="619"/>
    </location>
</feature>
<evidence type="ECO:0000256" key="1">
    <source>
        <dbReference type="ARBA" id="ARBA00022723"/>
    </source>
</evidence>
<evidence type="ECO:0000256" key="3">
    <source>
        <dbReference type="ARBA" id="ARBA00022833"/>
    </source>
</evidence>
<dbReference type="InterPro" id="IPR000571">
    <property type="entry name" value="Znf_CCCH"/>
</dbReference>
<dbReference type="SUPFAM" id="SSF90229">
    <property type="entry name" value="CCCH zinc finger"/>
    <property type="match status" value="1"/>
</dbReference>
<evidence type="ECO:0000313" key="8">
    <source>
        <dbReference type="Proteomes" id="UP000305948"/>
    </source>
</evidence>
<dbReference type="GO" id="GO:0008270">
    <property type="term" value="F:zinc ion binding"/>
    <property type="evidence" value="ECO:0007669"/>
    <property type="project" value="UniProtKB-KW"/>
</dbReference>
<keyword evidence="8" id="KW-1185">Reference proteome</keyword>
<dbReference type="PROSITE" id="PS50103">
    <property type="entry name" value="ZF_C3H1"/>
    <property type="match status" value="2"/>
</dbReference>
<feature type="compositionally biased region" description="Acidic residues" evidence="5">
    <location>
        <begin position="646"/>
        <end position="657"/>
    </location>
</feature>
<dbReference type="Pfam" id="PF00642">
    <property type="entry name" value="zf-CCCH"/>
    <property type="match status" value="1"/>
</dbReference>
<dbReference type="EMBL" id="ML213527">
    <property type="protein sequence ID" value="TFK46765.1"/>
    <property type="molecule type" value="Genomic_DNA"/>
</dbReference>
<dbReference type="SMART" id="SM00356">
    <property type="entry name" value="ZnF_C3H1"/>
    <property type="match status" value="2"/>
</dbReference>
<dbReference type="AlphaFoldDB" id="A0A5C3MPP5"/>
<reference evidence="7 8" key="1">
    <citation type="journal article" date="2019" name="Nat. Ecol. Evol.">
        <title>Megaphylogeny resolves global patterns of mushroom evolution.</title>
        <authorList>
            <person name="Varga T."/>
            <person name="Krizsan K."/>
            <person name="Foldi C."/>
            <person name="Dima B."/>
            <person name="Sanchez-Garcia M."/>
            <person name="Sanchez-Ramirez S."/>
            <person name="Szollosi G.J."/>
            <person name="Szarkandi J.G."/>
            <person name="Papp V."/>
            <person name="Albert L."/>
            <person name="Andreopoulos W."/>
            <person name="Angelini C."/>
            <person name="Antonin V."/>
            <person name="Barry K.W."/>
            <person name="Bougher N.L."/>
            <person name="Buchanan P."/>
            <person name="Buyck B."/>
            <person name="Bense V."/>
            <person name="Catcheside P."/>
            <person name="Chovatia M."/>
            <person name="Cooper J."/>
            <person name="Damon W."/>
            <person name="Desjardin D."/>
            <person name="Finy P."/>
            <person name="Geml J."/>
            <person name="Haridas S."/>
            <person name="Hughes K."/>
            <person name="Justo A."/>
            <person name="Karasinski D."/>
            <person name="Kautmanova I."/>
            <person name="Kiss B."/>
            <person name="Kocsube S."/>
            <person name="Kotiranta H."/>
            <person name="LaButti K.M."/>
            <person name="Lechner B.E."/>
            <person name="Liimatainen K."/>
            <person name="Lipzen A."/>
            <person name="Lukacs Z."/>
            <person name="Mihaltcheva S."/>
            <person name="Morgado L.N."/>
            <person name="Niskanen T."/>
            <person name="Noordeloos M.E."/>
            <person name="Ohm R.A."/>
            <person name="Ortiz-Santana B."/>
            <person name="Ovrebo C."/>
            <person name="Racz N."/>
            <person name="Riley R."/>
            <person name="Savchenko A."/>
            <person name="Shiryaev A."/>
            <person name="Soop K."/>
            <person name="Spirin V."/>
            <person name="Szebenyi C."/>
            <person name="Tomsovsky M."/>
            <person name="Tulloss R.E."/>
            <person name="Uehling J."/>
            <person name="Grigoriev I.V."/>
            <person name="Vagvolgyi C."/>
            <person name="Papp T."/>
            <person name="Martin F.M."/>
            <person name="Miettinen O."/>
            <person name="Hibbett D.S."/>
            <person name="Nagy L.G."/>
        </authorList>
    </citation>
    <scope>NUCLEOTIDE SEQUENCE [LARGE SCALE GENOMIC DNA]</scope>
    <source>
        <strain evidence="7 8">OMC1185</strain>
    </source>
</reference>
<dbReference type="Pfam" id="PF14608">
    <property type="entry name" value="zf-CCCH_2"/>
    <property type="match status" value="1"/>
</dbReference>
<keyword evidence="3 4" id="KW-0862">Zinc</keyword>
<protein>
    <recommendedName>
        <fullName evidence="6">C3H1-type domain-containing protein</fullName>
    </recommendedName>
</protein>
<feature type="compositionally biased region" description="Polar residues" evidence="5">
    <location>
        <begin position="453"/>
        <end position="463"/>
    </location>
</feature>
<dbReference type="Proteomes" id="UP000305948">
    <property type="component" value="Unassembled WGS sequence"/>
</dbReference>
<feature type="compositionally biased region" description="Acidic residues" evidence="5">
    <location>
        <begin position="275"/>
        <end position="284"/>
    </location>
</feature>
<feature type="domain" description="C3H1-type" evidence="6">
    <location>
        <begin position="58"/>
        <end position="85"/>
    </location>
</feature>
<organism evidence="7 8">
    <name type="scientific">Heliocybe sulcata</name>
    <dbReference type="NCBI Taxonomy" id="5364"/>
    <lineage>
        <taxon>Eukaryota</taxon>
        <taxon>Fungi</taxon>
        <taxon>Dikarya</taxon>
        <taxon>Basidiomycota</taxon>
        <taxon>Agaricomycotina</taxon>
        <taxon>Agaricomycetes</taxon>
        <taxon>Gloeophyllales</taxon>
        <taxon>Gloeophyllaceae</taxon>
        <taxon>Heliocybe</taxon>
    </lineage>
</organism>
<feature type="region of interest" description="Disordered" evidence="5">
    <location>
        <begin position="428"/>
        <end position="476"/>
    </location>
</feature>
<evidence type="ECO:0000256" key="2">
    <source>
        <dbReference type="ARBA" id="ARBA00022771"/>
    </source>
</evidence>
<evidence type="ECO:0000256" key="5">
    <source>
        <dbReference type="SAM" id="MobiDB-lite"/>
    </source>
</evidence>
<feature type="compositionally biased region" description="Low complexity" evidence="5">
    <location>
        <begin position="144"/>
        <end position="155"/>
    </location>
</feature>
<evidence type="ECO:0000259" key="6">
    <source>
        <dbReference type="PROSITE" id="PS50103"/>
    </source>
</evidence>
<evidence type="ECO:0000313" key="7">
    <source>
        <dbReference type="EMBL" id="TFK46765.1"/>
    </source>
</evidence>
<evidence type="ECO:0000256" key="4">
    <source>
        <dbReference type="PROSITE-ProRule" id="PRU00723"/>
    </source>
</evidence>
<feature type="compositionally biased region" description="Pro residues" evidence="5">
    <location>
        <begin position="204"/>
        <end position="225"/>
    </location>
</feature>
<feature type="domain" description="C3H1-type" evidence="6">
    <location>
        <begin position="28"/>
        <end position="55"/>
    </location>
</feature>